<feature type="region of interest" description="Disordered" evidence="1">
    <location>
        <begin position="110"/>
        <end position="133"/>
    </location>
</feature>
<dbReference type="PANTHER" id="PTHR14374">
    <property type="entry name" value="FOIE GRAS"/>
    <property type="match status" value="1"/>
</dbReference>
<evidence type="ECO:0000259" key="2">
    <source>
        <dbReference type="Pfam" id="PF07919"/>
    </source>
</evidence>
<feature type="compositionally biased region" description="Low complexity" evidence="1">
    <location>
        <begin position="120"/>
        <end position="133"/>
    </location>
</feature>
<keyword evidence="5" id="KW-1185">Reference proteome</keyword>
<feature type="domain" description="Gryzun putative trafficking through Golgi" evidence="2">
    <location>
        <begin position="646"/>
        <end position="1271"/>
    </location>
</feature>
<accession>A0AAD9IB08</accession>
<dbReference type="PANTHER" id="PTHR14374:SF0">
    <property type="entry name" value="TRAFFICKING PROTEIN PARTICLE COMPLEX SUBUNIT 11"/>
    <property type="match status" value="1"/>
</dbReference>
<evidence type="ECO:0000256" key="1">
    <source>
        <dbReference type="SAM" id="MobiDB-lite"/>
    </source>
</evidence>
<evidence type="ECO:0000259" key="3">
    <source>
        <dbReference type="Pfam" id="PF11817"/>
    </source>
</evidence>
<reference evidence="4" key="1">
    <citation type="journal article" date="2023" name="Mol. Plant Microbe Interact.">
        <title>Elucidating the Obligate Nature and Biological Capacity of an Invasive Fungal Corn Pathogen.</title>
        <authorList>
            <person name="MacCready J.S."/>
            <person name="Roggenkamp E.M."/>
            <person name="Gdanetz K."/>
            <person name="Chilvers M.I."/>
        </authorList>
    </citation>
    <scope>NUCLEOTIDE SEQUENCE</scope>
    <source>
        <strain evidence="4">PM02</strain>
    </source>
</reference>
<dbReference type="Proteomes" id="UP001217918">
    <property type="component" value="Unassembled WGS sequence"/>
</dbReference>
<feature type="domain" description="Trafficking protein particle complex subunit 11" evidence="3">
    <location>
        <begin position="350"/>
        <end position="617"/>
    </location>
</feature>
<evidence type="ECO:0000313" key="4">
    <source>
        <dbReference type="EMBL" id="KAK2074511.1"/>
    </source>
</evidence>
<name>A0AAD9IB08_9PEZI</name>
<dbReference type="InterPro" id="IPR012880">
    <property type="entry name" value="Gryzun"/>
</dbReference>
<dbReference type="Pfam" id="PF07919">
    <property type="entry name" value="Gryzun"/>
    <property type="match status" value="1"/>
</dbReference>
<evidence type="ECO:0008006" key="6">
    <source>
        <dbReference type="Google" id="ProtNLM"/>
    </source>
</evidence>
<dbReference type="Pfam" id="PF11817">
    <property type="entry name" value="Foie-gras_1"/>
    <property type="match status" value="1"/>
</dbReference>
<gene>
    <name evidence="4" type="ORF">P8C59_008713</name>
</gene>
<protein>
    <recommendedName>
        <fullName evidence="6">Trafficking protein particle complex subunit 11</fullName>
    </recommendedName>
</protein>
<comment type="caution">
    <text evidence="4">The sequence shown here is derived from an EMBL/GenBank/DDBJ whole genome shotgun (WGS) entry which is preliminary data.</text>
</comment>
<evidence type="ECO:0000313" key="5">
    <source>
        <dbReference type="Proteomes" id="UP001217918"/>
    </source>
</evidence>
<organism evidence="4 5">
    <name type="scientific">Phyllachora maydis</name>
    <dbReference type="NCBI Taxonomy" id="1825666"/>
    <lineage>
        <taxon>Eukaryota</taxon>
        <taxon>Fungi</taxon>
        <taxon>Dikarya</taxon>
        <taxon>Ascomycota</taxon>
        <taxon>Pezizomycotina</taxon>
        <taxon>Sordariomycetes</taxon>
        <taxon>Sordariomycetidae</taxon>
        <taxon>Phyllachorales</taxon>
        <taxon>Phyllachoraceae</taxon>
        <taxon>Phyllachora</taxon>
    </lineage>
</organism>
<dbReference type="InterPro" id="IPR021773">
    <property type="entry name" value="TPC11"/>
</dbReference>
<sequence length="1286" mass="142674">MDEYPPYSLDQAVPLLFTLGVAAASQLAPPGRIDAALRDQAVLIRTEIAPLETEQANVLLRYVHERDADAAAAAAAAAADEPLPWHNRDPTRRYRLRIRTAGREFLLPPREAKLPENMEPPSTSPTTHSPFSPLSPASSLYPDGLIGTTWLRKHLELIPSVLLCFYGLTSDPTLAAVHDNMIKTDLNKIRALLTQSGYRTRLAVVVMPKQPSPSVEGLPDRLENIRRACGLDPKAFFTVPPSGSQAELERMAENMLTTLYALAVEYYRDLGRHARKKRSRGVAPQPSIRPTIGTSYSLSLAGWNVRYDFKSAVFAEYRQEMDLALRSFEQAYENVMSSDILEAIPNWSPRWNEARFLLDIIAVRHLRCLLWLGQHTSAVRKWRSHRDRIADCVERHGRGTSNYGWSAWEARWTLVMANLVEQAQVAELLPSGHPFLPPEKSVKGERLQPWDLLHPPGYWYRLASKHVNARRLYAYAMPEDDRRAPSASPASQVAIRAFAYDTYMCPDPHEEMPLRGGNGVDHGRIIVDCLLKARHESVQRQQSRLVGEIALECAKELLAAQDWAHVLELLRPLWATREFRREGWLDVAEDLCWTLRAAAAKTNEADLLIAIDWELLDGQFRRRPGWHYDLGKSLVDIEAKTTTTTVRIDSDTTCSFLAPSFVFRREEGRAGQTAQAQLSIRSSAHHHSAPIVLDSLRIEFQGGSSIQAVKLQHAPDADPSEHRTSSVIKSTVTLREAITSEPAEPDASGVASPLVGTADLTLLPGHTMVFELEIHLREPGESIAAAVTLSLRSESFDLDHVSTFTEPRNSPLWFLSPSAKTRVAHSCPLALRILPRPPKMDIRELVLLSQYYANEPIDLAFEIRNAEAVDALVQIDAVLLGDEDPPPLALTVAGRDEAHVSSALDNEERRLLGVGLGSLASGKAVSIGIRLQPVDRTSRYDLTLRAVYHLATDLQTPITQTAVFSINVATPFEANYDLLPRLNSDPWPSLFDASGLQDLSGHRDASVVPQGISQTWCLLTRYASLAAEELHIVDLDISVQQDAGSAAQYRVVKKHGLPEAGRRLGPKTIEEAAFDIIAQKHLLDDRSPSPLDASLLIKWTRPARCAQDAAAGEHVTTTDPPKPPINTTVVTVPRFHLFGIEPRVLASVSYLPGGKSEAGEDTGQAPRLRRHSPAVVLDVVLENASNHFLTFGVSLEPSAEFAFSGPKQTTLHVLPVSRRAVAYRLLPLVRGAWIRPALVVRDKHFQKVLAVIPTTEEGMRLDKDGFSVWVPPLEDEEDERQDEAKA</sequence>
<dbReference type="EMBL" id="JAQQPM010000008">
    <property type="protein sequence ID" value="KAK2074511.1"/>
    <property type="molecule type" value="Genomic_DNA"/>
</dbReference>
<proteinExistence type="predicted"/>